<dbReference type="Proteomes" id="UP000199754">
    <property type="component" value="Chromosome"/>
</dbReference>
<dbReference type="PROSITE" id="PS50977">
    <property type="entry name" value="HTH_TETR_2"/>
    <property type="match status" value="1"/>
</dbReference>
<dbReference type="KEGG" id="spse:SULPSESMR1_00895"/>
<dbReference type="PROSITE" id="PS01081">
    <property type="entry name" value="HTH_TETR_1"/>
    <property type="match status" value="1"/>
</dbReference>
<keyword evidence="2 4" id="KW-0238">DNA-binding</keyword>
<evidence type="ECO:0000313" key="6">
    <source>
        <dbReference type="EMBL" id="ASM71723.1"/>
    </source>
</evidence>
<dbReference type="InterPro" id="IPR009057">
    <property type="entry name" value="Homeodomain-like_sf"/>
</dbReference>
<dbReference type="PANTHER" id="PTHR30055">
    <property type="entry name" value="HTH-TYPE TRANSCRIPTIONAL REGULATOR RUTR"/>
    <property type="match status" value="1"/>
</dbReference>
<evidence type="ECO:0000259" key="5">
    <source>
        <dbReference type="PROSITE" id="PS50977"/>
    </source>
</evidence>
<protein>
    <submittedName>
        <fullName evidence="6">HTH-type transcriptional repressor Bm3R1</fullName>
    </submittedName>
</protein>
<gene>
    <name evidence="6" type="primary">bm3R1</name>
    <name evidence="6" type="ORF">SULPSESMR1_00895</name>
</gene>
<name>A0A221JYJ4_9RHOB</name>
<dbReference type="EMBL" id="CP022415">
    <property type="protein sequence ID" value="ASM71723.1"/>
    <property type="molecule type" value="Genomic_DNA"/>
</dbReference>
<dbReference type="Pfam" id="PF00440">
    <property type="entry name" value="TetR_N"/>
    <property type="match status" value="1"/>
</dbReference>
<keyword evidence="3" id="KW-0804">Transcription</keyword>
<dbReference type="PANTHER" id="PTHR30055:SF234">
    <property type="entry name" value="HTH-TYPE TRANSCRIPTIONAL REGULATOR BETI"/>
    <property type="match status" value="1"/>
</dbReference>
<reference evidence="6 7" key="1">
    <citation type="submission" date="2017-07" db="EMBL/GenBank/DDBJ databases">
        <title>Genome Sequence of Sulfitobacter pseudonitzschiae Strain SMR1 Isolated from a culture of the Diatom Skeletonema marinoi.</title>
        <authorList>
            <person name="Topel M."/>
            <person name="Pinder M.I.M."/>
            <person name="Johansson O.N."/>
            <person name="Kourtchenko O."/>
            <person name="Godhe A."/>
            <person name="Clarke A.K."/>
        </authorList>
    </citation>
    <scope>NUCLEOTIDE SEQUENCE [LARGE SCALE GENOMIC DNA]</scope>
    <source>
        <strain evidence="6 7">SMR1</strain>
    </source>
</reference>
<keyword evidence="7" id="KW-1185">Reference proteome</keyword>
<dbReference type="Gene3D" id="1.10.357.10">
    <property type="entry name" value="Tetracycline Repressor, domain 2"/>
    <property type="match status" value="1"/>
</dbReference>
<accession>A0A221JYJ4</accession>
<keyword evidence="1" id="KW-0805">Transcription regulation</keyword>
<evidence type="ECO:0000256" key="1">
    <source>
        <dbReference type="ARBA" id="ARBA00023015"/>
    </source>
</evidence>
<feature type="DNA-binding region" description="H-T-H motif" evidence="4">
    <location>
        <begin position="46"/>
        <end position="65"/>
    </location>
</feature>
<dbReference type="OrthoDB" id="7185252at2"/>
<evidence type="ECO:0000313" key="7">
    <source>
        <dbReference type="Proteomes" id="UP000199754"/>
    </source>
</evidence>
<proteinExistence type="predicted"/>
<organism evidence="6 7">
    <name type="scientific">Pseudosulfitobacter pseudonitzschiae</name>
    <dbReference type="NCBI Taxonomy" id="1402135"/>
    <lineage>
        <taxon>Bacteria</taxon>
        <taxon>Pseudomonadati</taxon>
        <taxon>Pseudomonadota</taxon>
        <taxon>Alphaproteobacteria</taxon>
        <taxon>Rhodobacterales</taxon>
        <taxon>Roseobacteraceae</taxon>
        <taxon>Pseudosulfitobacter</taxon>
    </lineage>
</organism>
<dbReference type="GO" id="GO:0000976">
    <property type="term" value="F:transcription cis-regulatory region binding"/>
    <property type="evidence" value="ECO:0007669"/>
    <property type="project" value="TreeGrafter"/>
</dbReference>
<dbReference type="InterPro" id="IPR001647">
    <property type="entry name" value="HTH_TetR"/>
</dbReference>
<dbReference type="GO" id="GO:0003700">
    <property type="term" value="F:DNA-binding transcription factor activity"/>
    <property type="evidence" value="ECO:0007669"/>
    <property type="project" value="TreeGrafter"/>
</dbReference>
<evidence type="ECO:0000256" key="2">
    <source>
        <dbReference type="ARBA" id="ARBA00023125"/>
    </source>
</evidence>
<evidence type="ECO:0000256" key="3">
    <source>
        <dbReference type="ARBA" id="ARBA00023163"/>
    </source>
</evidence>
<dbReference type="AlphaFoldDB" id="A0A221JYJ4"/>
<dbReference type="InterPro" id="IPR023772">
    <property type="entry name" value="DNA-bd_HTH_TetR-type_CS"/>
</dbReference>
<dbReference type="InterPro" id="IPR050109">
    <property type="entry name" value="HTH-type_TetR-like_transc_reg"/>
</dbReference>
<dbReference type="SUPFAM" id="SSF46689">
    <property type="entry name" value="Homeodomain-like"/>
    <property type="match status" value="1"/>
</dbReference>
<dbReference type="PRINTS" id="PR00455">
    <property type="entry name" value="HTHTETR"/>
</dbReference>
<evidence type="ECO:0000256" key="4">
    <source>
        <dbReference type="PROSITE-ProRule" id="PRU00335"/>
    </source>
</evidence>
<feature type="domain" description="HTH tetR-type" evidence="5">
    <location>
        <begin position="23"/>
        <end position="83"/>
    </location>
</feature>
<dbReference type="RefSeq" id="WP_089419728.1">
    <property type="nucleotide sequence ID" value="NZ_CP022415.1"/>
</dbReference>
<sequence length="231" mass="25581">MTTPLPPDPHDPTATSLRDRKKAIRHDAILSHAKTLFTERGIDATTMADIADAADVSPPTVFNYFGNKDGILIALITEGTRNAFAHDVAMTPRVDTDFATILTDTLSSVSRGTLNIAGKRVWRYSEAAAIRHPNTELAREYARVDAHLRDALKTFVGCYDFTLRSADPADTDFLAELIFDIWNAAFFELIKDDALDLDTHDAHLSARLRPLVRLLFDDAFVANPVLKTKEG</sequence>